<dbReference type="EMBL" id="FOAF01000002">
    <property type="protein sequence ID" value="SEL48931.1"/>
    <property type="molecule type" value="Genomic_DNA"/>
</dbReference>
<evidence type="ECO:0000313" key="2">
    <source>
        <dbReference type="Proteomes" id="UP000199421"/>
    </source>
</evidence>
<dbReference type="RefSeq" id="WP_093324968.1">
    <property type="nucleotide sequence ID" value="NZ_FOAF01000002.1"/>
</dbReference>
<organism evidence="1 2">
    <name type="scientific">Olivibacter domesticus</name>
    <name type="common">Pseudosphingobacterium domesticum</name>
    <dbReference type="NCBI Taxonomy" id="407022"/>
    <lineage>
        <taxon>Bacteria</taxon>
        <taxon>Pseudomonadati</taxon>
        <taxon>Bacteroidota</taxon>
        <taxon>Sphingobacteriia</taxon>
        <taxon>Sphingobacteriales</taxon>
        <taxon>Sphingobacteriaceae</taxon>
        <taxon>Olivibacter</taxon>
    </lineage>
</organism>
<gene>
    <name evidence="1" type="ORF">SAMN05661044_02646</name>
</gene>
<dbReference type="Proteomes" id="UP000199421">
    <property type="component" value="Unassembled WGS sequence"/>
</dbReference>
<protein>
    <recommendedName>
        <fullName evidence="3">Lipoprotein</fullName>
    </recommendedName>
</protein>
<sequence>MKRLAVILLVPMMLLQSCAGLFIMTAFYANRDYIAKNLCDYRNRPVSMCGGSCVLTESLKKEQEREEKQPDLKFKEVQLLLSHTVSTLTKTPVAAIVQLSYATYVKPIYTIEIIATIFHPPLV</sequence>
<keyword evidence="2" id="KW-1185">Reference proteome</keyword>
<accession>A0A1H7QLC1</accession>
<dbReference type="AlphaFoldDB" id="A0A1H7QLC1"/>
<evidence type="ECO:0000313" key="1">
    <source>
        <dbReference type="EMBL" id="SEL48931.1"/>
    </source>
</evidence>
<proteinExistence type="predicted"/>
<dbReference type="PROSITE" id="PS51257">
    <property type="entry name" value="PROKAR_LIPOPROTEIN"/>
    <property type="match status" value="1"/>
</dbReference>
<name>A0A1H7QLC1_OLID1</name>
<evidence type="ECO:0008006" key="3">
    <source>
        <dbReference type="Google" id="ProtNLM"/>
    </source>
</evidence>
<dbReference type="STRING" id="407022.SAMN05661044_02646"/>
<reference evidence="2" key="1">
    <citation type="submission" date="2016-10" db="EMBL/GenBank/DDBJ databases">
        <authorList>
            <person name="Varghese N."/>
            <person name="Submissions S."/>
        </authorList>
    </citation>
    <scope>NUCLEOTIDE SEQUENCE [LARGE SCALE GENOMIC DNA]</scope>
    <source>
        <strain evidence="2">DSM 18733</strain>
    </source>
</reference>
<dbReference type="OrthoDB" id="980645at2"/>